<dbReference type="RefSeq" id="WP_184135884.1">
    <property type="nucleotide sequence ID" value="NZ_JACHFL010000013.1"/>
</dbReference>
<dbReference type="PROSITE" id="PS51725">
    <property type="entry name" value="ABM"/>
    <property type="match status" value="1"/>
</dbReference>
<comment type="caution">
    <text evidence="2">The sequence shown here is derived from an EMBL/GenBank/DDBJ whole genome shotgun (WGS) entry which is preliminary data.</text>
</comment>
<accession>A0A7W8NF08</accession>
<dbReference type="SUPFAM" id="SSF54909">
    <property type="entry name" value="Dimeric alpha+beta barrel"/>
    <property type="match status" value="1"/>
</dbReference>
<dbReference type="GO" id="GO:0004497">
    <property type="term" value="F:monooxygenase activity"/>
    <property type="evidence" value="ECO:0007669"/>
    <property type="project" value="UniProtKB-KW"/>
</dbReference>
<name>A0A7W8NF08_9DEIO</name>
<evidence type="ECO:0000259" key="1">
    <source>
        <dbReference type="PROSITE" id="PS51725"/>
    </source>
</evidence>
<feature type="domain" description="ABM" evidence="1">
    <location>
        <begin position="2"/>
        <end position="90"/>
    </location>
</feature>
<dbReference type="EMBL" id="JACHFL010000013">
    <property type="protein sequence ID" value="MBB5364889.1"/>
    <property type="molecule type" value="Genomic_DNA"/>
</dbReference>
<proteinExistence type="predicted"/>
<dbReference type="InterPro" id="IPR011008">
    <property type="entry name" value="Dimeric_a/b-barrel"/>
</dbReference>
<dbReference type="PANTHER" id="PTHR33336">
    <property type="entry name" value="QUINOL MONOOXYGENASE YGIN-RELATED"/>
    <property type="match status" value="1"/>
</dbReference>
<protein>
    <submittedName>
        <fullName evidence="2">Quinol monooxygenase YgiN</fullName>
    </submittedName>
</protein>
<gene>
    <name evidence="2" type="ORF">HNQ08_004002</name>
</gene>
<dbReference type="InterPro" id="IPR007138">
    <property type="entry name" value="ABM_dom"/>
</dbReference>
<keyword evidence="3" id="KW-1185">Reference proteome</keyword>
<dbReference type="Gene3D" id="3.30.70.100">
    <property type="match status" value="1"/>
</dbReference>
<dbReference type="PANTHER" id="PTHR33336:SF3">
    <property type="entry name" value="ABM DOMAIN-CONTAINING PROTEIN"/>
    <property type="match status" value="1"/>
</dbReference>
<dbReference type="InterPro" id="IPR050744">
    <property type="entry name" value="AI-2_Isomerase_LsrG"/>
</dbReference>
<dbReference type="Pfam" id="PF03992">
    <property type="entry name" value="ABM"/>
    <property type="match status" value="1"/>
</dbReference>
<evidence type="ECO:0000313" key="3">
    <source>
        <dbReference type="Proteomes" id="UP000552709"/>
    </source>
</evidence>
<organism evidence="2 3">
    <name type="scientific">Deinococcus humi</name>
    <dbReference type="NCBI Taxonomy" id="662880"/>
    <lineage>
        <taxon>Bacteria</taxon>
        <taxon>Thermotogati</taxon>
        <taxon>Deinococcota</taxon>
        <taxon>Deinococci</taxon>
        <taxon>Deinococcales</taxon>
        <taxon>Deinococcaceae</taxon>
        <taxon>Deinococcus</taxon>
    </lineage>
</organism>
<keyword evidence="2" id="KW-0560">Oxidoreductase</keyword>
<dbReference type="Proteomes" id="UP000552709">
    <property type="component" value="Unassembled WGS sequence"/>
</dbReference>
<dbReference type="AlphaFoldDB" id="A0A7W8NF08"/>
<sequence length="100" mass="10683">MILSHGTLTAPVAHADAIRQLLRQIAQATRQEAGCQLYLVSEDLELPGHFIITEQWASLADMEAHLAQPAVGEAVAAVHGMGVTDLSIIAWEVGTQTDVI</sequence>
<evidence type="ECO:0000313" key="2">
    <source>
        <dbReference type="EMBL" id="MBB5364889.1"/>
    </source>
</evidence>
<reference evidence="2 3" key="1">
    <citation type="submission" date="2020-08" db="EMBL/GenBank/DDBJ databases">
        <title>Genomic Encyclopedia of Type Strains, Phase IV (KMG-IV): sequencing the most valuable type-strain genomes for metagenomic binning, comparative biology and taxonomic classification.</title>
        <authorList>
            <person name="Goeker M."/>
        </authorList>
    </citation>
    <scope>NUCLEOTIDE SEQUENCE [LARGE SCALE GENOMIC DNA]</scope>
    <source>
        <strain evidence="2 3">DSM 27939</strain>
    </source>
</reference>
<keyword evidence="2" id="KW-0503">Monooxygenase</keyword>